<accession>A0AAN8TZT6</accession>
<dbReference type="Proteomes" id="UP001371456">
    <property type="component" value="Unassembled WGS sequence"/>
</dbReference>
<proteinExistence type="predicted"/>
<keyword evidence="2" id="KW-0812">Transmembrane</keyword>
<dbReference type="EMBL" id="JBANQN010000003">
    <property type="protein sequence ID" value="KAK6793296.1"/>
    <property type="molecule type" value="Genomic_DNA"/>
</dbReference>
<keyword evidence="2" id="KW-1133">Transmembrane helix</keyword>
<evidence type="ECO:0000313" key="4">
    <source>
        <dbReference type="EMBL" id="KAK6793296.1"/>
    </source>
</evidence>
<dbReference type="Pfam" id="PF04765">
    <property type="entry name" value="TOD1_MUCI70"/>
    <property type="match status" value="2"/>
</dbReference>
<feature type="compositionally biased region" description="Basic residues" evidence="1">
    <location>
        <begin position="665"/>
        <end position="679"/>
    </location>
</feature>
<keyword evidence="2" id="KW-0472">Membrane</keyword>
<dbReference type="AlphaFoldDB" id="A0AAN8TZT6"/>
<feature type="domain" description="TOD1/MUCI70 glycosyltransferase-like" evidence="3">
    <location>
        <begin position="450"/>
        <end position="617"/>
    </location>
</feature>
<feature type="domain" description="TOD1/MUCI70 glycosyltransferase-like" evidence="3">
    <location>
        <begin position="196"/>
        <end position="342"/>
    </location>
</feature>
<dbReference type="InterPro" id="IPR006852">
    <property type="entry name" value="TOD1_MUCI70"/>
</dbReference>
<evidence type="ECO:0000259" key="3">
    <source>
        <dbReference type="Pfam" id="PF04765"/>
    </source>
</evidence>
<organism evidence="4 5">
    <name type="scientific">Solanum bulbocastanum</name>
    <name type="common">Wild potato</name>
    <dbReference type="NCBI Taxonomy" id="147425"/>
    <lineage>
        <taxon>Eukaryota</taxon>
        <taxon>Viridiplantae</taxon>
        <taxon>Streptophyta</taxon>
        <taxon>Embryophyta</taxon>
        <taxon>Tracheophyta</taxon>
        <taxon>Spermatophyta</taxon>
        <taxon>Magnoliopsida</taxon>
        <taxon>eudicotyledons</taxon>
        <taxon>Gunneridae</taxon>
        <taxon>Pentapetalae</taxon>
        <taxon>asterids</taxon>
        <taxon>lamiids</taxon>
        <taxon>Solanales</taxon>
        <taxon>Solanaceae</taxon>
        <taxon>Solanoideae</taxon>
        <taxon>Solaneae</taxon>
        <taxon>Solanum</taxon>
    </lineage>
</organism>
<name>A0AAN8TZT6_SOLBU</name>
<evidence type="ECO:0000256" key="1">
    <source>
        <dbReference type="SAM" id="MobiDB-lite"/>
    </source>
</evidence>
<evidence type="ECO:0000313" key="5">
    <source>
        <dbReference type="Proteomes" id="UP001371456"/>
    </source>
</evidence>
<gene>
    <name evidence="4" type="ORF">RDI58_006749</name>
</gene>
<dbReference type="InterPro" id="IPR048354">
    <property type="entry name" value="TOD1_MUCI70_glycTrfase_dom"/>
</dbReference>
<keyword evidence="5" id="KW-1185">Reference proteome</keyword>
<protein>
    <recommendedName>
        <fullName evidence="3">TOD1/MUCI70 glycosyltransferase-like domain-containing protein</fullName>
    </recommendedName>
</protein>
<evidence type="ECO:0000256" key="2">
    <source>
        <dbReference type="SAM" id="Phobius"/>
    </source>
</evidence>
<dbReference type="PANTHER" id="PTHR12956">
    <property type="entry name" value="ALKALINE CERAMIDASE-RELATED"/>
    <property type="match status" value="1"/>
</dbReference>
<comment type="caution">
    <text evidence="4">The sequence shown here is derived from an EMBL/GenBank/DDBJ whole genome shotgun (WGS) entry which is preliminary data.</text>
</comment>
<feature type="transmembrane region" description="Helical" evidence="2">
    <location>
        <begin position="62"/>
        <end position="82"/>
    </location>
</feature>
<dbReference type="PANTHER" id="PTHR12956:SF76">
    <property type="entry name" value="F3H9.11 PROTEIN"/>
    <property type="match status" value="1"/>
</dbReference>
<reference evidence="4 5" key="1">
    <citation type="submission" date="2024-02" db="EMBL/GenBank/DDBJ databases">
        <title>de novo genome assembly of Solanum bulbocastanum strain 11H21.</title>
        <authorList>
            <person name="Hosaka A.J."/>
        </authorList>
    </citation>
    <scope>NUCLEOTIDE SEQUENCE [LARGE SCALE GENOMIC DNA]</scope>
    <source>
        <tissue evidence="4">Young leaves</tissue>
    </source>
</reference>
<feature type="region of interest" description="Disordered" evidence="1">
    <location>
        <begin position="665"/>
        <end position="689"/>
    </location>
</feature>
<sequence length="689" mass="78145">MTTGSLGLRTSGSYGSLQQQLFQNSSSPIQTTPPIPRKPPKLFKEKEGLFLWICKFAPRKNVGMLLLCVVSAAAFLWVLYVGKGEVAAEQSNRMFAPETVHKYTFRGIESIQKNNVGQTASTVQPPPPPLPPSPPVYFKGYTLPPGNPCEGFTLPPPPADKKRTGPRPCPVCYLPVEQAIALMPDAPSFSPGVSNLTYIHEENQSKTEFGGSDFGGYPSLIQRNDSYDIRESMSVHCGFVRGIRPGHQTGFDIDDSDLLEMESCQGVVVASAIFGAFDLIRQPENTSEYAKKNVCFYMFVDEQTEAFLRNSSELNSSMRIGLWRIVVVHNLPYDDPRRNGKCYVHGIADIFSYSDVKFESSSNFPPKWRLLHSRSCSQQSEQALGIFVTFLKKKEKEKSEQVLGSILDEFIRGNIWSSIVYSNEQAHSPFVFKSVFRRAVYMIMTLLSVSVPKLLLHRLFPNARYSLWIDGKLELVVDPYQILERFLWRKNASFAISRHYKRFDVFVEAEANKAAAKFDNASIDFQVDFYKKEGLTPYSRAKLPITSDVPEGCVIIREHIPISNLFTCLWFNEVDRFTPRDQISFAIVRDKIMSKTNWTVNMFLDCERRNFVIQGYHRDVLGRLTPPRANIIVHHPPPVVHESHHTSPFVPTSTVITTPIKKIPTKRGRERKSKRHRKVIAGNKDPNFN</sequence>